<comment type="caution">
    <text evidence="1">The sequence shown here is derived from an EMBL/GenBank/DDBJ whole genome shotgun (WGS) entry which is preliminary data.</text>
</comment>
<sequence>MKKIIGIILLVLVSSSLFFMNFSKNNPKKEFEVLTWNNYYNENNIAFFYENSDEKKIKLLESTYTVKNIIDKETSELDKVLKTTDILNSIIKYDDVADLDLKSGYDILKEKGNSKKASANNMAIIERDLLTSIGLTSRVGVFRSRNSNNNSNPEYYVVEYWSKEKNKWVMIDFLDRGYFKEEDNILSASELMNKDINKLSYTGNTKDKNYKNDLNKYLNSYTIPIDNTVKSIKSNAYITYVTNKHSVEIKLKNKFLPPTIYTEETKLLEKDPQNNKIGNDEKAYIILMKKNDLVEVANANEGKKDASKKDTIIVGAFKNGKIVDNYYLNINDGGYEKVNKYKEVEMELGQTSIDLSLDGKNLINNINLRKN</sequence>
<dbReference type="EMBL" id="JAHXPT010000012">
    <property type="protein sequence ID" value="MBW6411223.1"/>
    <property type="molecule type" value="Genomic_DNA"/>
</dbReference>
<proteinExistence type="predicted"/>
<organism evidence="1 2">
    <name type="scientific">Clostridium weizhouense</name>
    <dbReference type="NCBI Taxonomy" id="2859781"/>
    <lineage>
        <taxon>Bacteria</taxon>
        <taxon>Bacillati</taxon>
        <taxon>Bacillota</taxon>
        <taxon>Clostridia</taxon>
        <taxon>Eubacteriales</taxon>
        <taxon>Clostridiaceae</taxon>
        <taxon>Clostridium</taxon>
    </lineage>
</organism>
<name>A0ABS7AT13_9CLOT</name>
<evidence type="ECO:0000313" key="2">
    <source>
        <dbReference type="Proteomes" id="UP001519921"/>
    </source>
</evidence>
<protein>
    <recommendedName>
        <fullName evidence="3">Lipoprotein</fullName>
    </recommendedName>
</protein>
<keyword evidence="2" id="KW-1185">Reference proteome</keyword>
<evidence type="ECO:0008006" key="3">
    <source>
        <dbReference type="Google" id="ProtNLM"/>
    </source>
</evidence>
<gene>
    <name evidence="1" type="ORF">KYD98_14110</name>
</gene>
<evidence type="ECO:0000313" key="1">
    <source>
        <dbReference type="EMBL" id="MBW6411223.1"/>
    </source>
</evidence>
<reference evidence="1 2" key="1">
    <citation type="submission" date="2021-07" db="EMBL/GenBank/DDBJ databases">
        <title>Clostridium weizhouense sp. nov., an anaerobic bacterium isolated from activated sludge of Petroleum wastewater.</title>
        <authorList>
            <person name="Li Q."/>
        </authorList>
    </citation>
    <scope>NUCLEOTIDE SEQUENCE [LARGE SCALE GENOMIC DNA]</scope>
    <source>
        <strain evidence="1 2">YB-6</strain>
    </source>
</reference>
<accession>A0ABS7AT13</accession>
<dbReference type="Proteomes" id="UP001519921">
    <property type="component" value="Unassembled WGS sequence"/>
</dbReference>